<organism evidence="5 6">
    <name type="scientific">Capsicum annuum</name>
    <name type="common">Capsicum pepper</name>
    <dbReference type="NCBI Taxonomy" id="4072"/>
    <lineage>
        <taxon>Eukaryota</taxon>
        <taxon>Viridiplantae</taxon>
        <taxon>Streptophyta</taxon>
        <taxon>Embryophyta</taxon>
        <taxon>Tracheophyta</taxon>
        <taxon>Spermatophyta</taxon>
        <taxon>Magnoliopsida</taxon>
        <taxon>eudicotyledons</taxon>
        <taxon>Gunneridae</taxon>
        <taxon>Pentapetalae</taxon>
        <taxon>asterids</taxon>
        <taxon>lamiids</taxon>
        <taxon>Solanales</taxon>
        <taxon>Solanaceae</taxon>
        <taxon>Solanoideae</taxon>
        <taxon>Capsiceae</taxon>
        <taxon>Capsicum</taxon>
    </lineage>
</organism>
<accession>A0A2G2ZH42</accession>
<sequence>MTRTRSMENLSKILPTPFSDKYVFISESSDESSSDSQQLAVTEKCPAPNPTSSVKKPCSRSLDPFSPKDMHKFWTDMQNKNFSAFKNRVVVPERIVNLYQLKDAHCNVNPVRMFYANLCISPDSGLSTEVDSITSTQSLRDPGILLSPGGFFKLGFFSPLNSTNRYVGIWYNFSDTVVIWVANRDKPLKDSSGVVEISGDGNVVITNREEEILWSSNVPTSQVNSVALLQDSGNFVLVDHLNNESTIWQSFEHPADSIVPKMRISENTRTGERVEVKSWRSPWNPNFGNFSLGMNSRIIPQMYIWKGSHPY</sequence>
<evidence type="ECO:0000256" key="1">
    <source>
        <dbReference type="ARBA" id="ARBA00022729"/>
    </source>
</evidence>
<dbReference type="FunFam" id="2.90.10.10:FF:000001">
    <property type="entry name" value="G-type lectin S-receptor-like serine/threonine-protein kinase"/>
    <property type="match status" value="1"/>
</dbReference>
<dbReference type="Proteomes" id="UP000222542">
    <property type="component" value="Unassembled WGS sequence"/>
</dbReference>
<name>A0A2G2ZH42_CAPAN</name>
<dbReference type="OMA" id="NESTIWQ"/>
<proteinExistence type="predicted"/>
<dbReference type="PANTHER" id="PTHR32444">
    <property type="entry name" value="BULB-TYPE LECTIN DOMAIN-CONTAINING PROTEIN"/>
    <property type="match status" value="1"/>
</dbReference>
<dbReference type="InterPro" id="IPR001480">
    <property type="entry name" value="Bulb-type_lectin_dom"/>
</dbReference>
<evidence type="ECO:0000256" key="2">
    <source>
        <dbReference type="ARBA" id="ARBA00023180"/>
    </source>
</evidence>
<dbReference type="SUPFAM" id="SSF51110">
    <property type="entry name" value="alpha-D-mannose-specific plant lectins"/>
    <property type="match status" value="1"/>
</dbReference>
<dbReference type="PANTHER" id="PTHR32444:SF150">
    <property type="entry name" value="NON-SPECIFIC SERINE_THREONINE PROTEIN KINASE"/>
    <property type="match status" value="1"/>
</dbReference>
<keyword evidence="6" id="KW-1185">Reference proteome</keyword>
<evidence type="ECO:0000256" key="3">
    <source>
        <dbReference type="SAM" id="MobiDB-lite"/>
    </source>
</evidence>
<keyword evidence="1" id="KW-0732">Signal</keyword>
<dbReference type="Pfam" id="PF01453">
    <property type="entry name" value="B_lectin"/>
    <property type="match status" value="1"/>
</dbReference>
<dbReference type="InterPro" id="IPR036426">
    <property type="entry name" value="Bulb-type_lectin_dom_sf"/>
</dbReference>
<dbReference type="STRING" id="4072.A0A2G2ZH42"/>
<protein>
    <recommendedName>
        <fullName evidence="4">Bulb-type lectin domain-containing protein</fullName>
    </recommendedName>
</protein>
<dbReference type="Gramene" id="PHT81254">
    <property type="protein sequence ID" value="PHT81254"/>
    <property type="gene ID" value="T459_14269"/>
</dbReference>
<dbReference type="AlphaFoldDB" id="A0A2G2ZH42"/>
<reference evidence="5 6" key="2">
    <citation type="journal article" date="2017" name="Genome Biol.">
        <title>New reference genome sequences of hot pepper reveal the massive evolution of plant disease-resistance genes by retroduplication.</title>
        <authorList>
            <person name="Kim S."/>
            <person name="Park J."/>
            <person name="Yeom S.I."/>
            <person name="Kim Y.M."/>
            <person name="Seo E."/>
            <person name="Kim K.T."/>
            <person name="Kim M.S."/>
            <person name="Lee J.M."/>
            <person name="Cheong K."/>
            <person name="Shin H.S."/>
            <person name="Kim S.B."/>
            <person name="Han K."/>
            <person name="Lee J."/>
            <person name="Park M."/>
            <person name="Lee H.A."/>
            <person name="Lee H.Y."/>
            <person name="Lee Y."/>
            <person name="Oh S."/>
            <person name="Lee J.H."/>
            <person name="Choi E."/>
            <person name="Choi E."/>
            <person name="Lee S.E."/>
            <person name="Jeon J."/>
            <person name="Kim H."/>
            <person name="Choi G."/>
            <person name="Song H."/>
            <person name="Lee J."/>
            <person name="Lee S.C."/>
            <person name="Kwon J.K."/>
            <person name="Lee H.Y."/>
            <person name="Koo N."/>
            <person name="Hong Y."/>
            <person name="Kim R.W."/>
            <person name="Kang W.H."/>
            <person name="Huh J.H."/>
            <person name="Kang B.C."/>
            <person name="Yang T.J."/>
            <person name="Lee Y.H."/>
            <person name="Bennetzen J.L."/>
            <person name="Choi D."/>
        </authorList>
    </citation>
    <scope>NUCLEOTIDE SEQUENCE [LARGE SCALE GENOMIC DNA]</scope>
    <source>
        <strain evidence="6">cv. CM334</strain>
    </source>
</reference>
<feature type="region of interest" description="Disordered" evidence="3">
    <location>
        <begin position="29"/>
        <end position="62"/>
    </location>
</feature>
<dbReference type="Gene3D" id="2.90.10.10">
    <property type="entry name" value="Bulb-type lectin domain"/>
    <property type="match status" value="1"/>
</dbReference>
<dbReference type="EMBL" id="AYRZ02000005">
    <property type="protein sequence ID" value="PHT81254.1"/>
    <property type="molecule type" value="Genomic_DNA"/>
</dbReference>
<dbReference type="PROSITE" id="PS50927">
    <property type="entry name" value="BULB_LECTIN"/>
    <property type="match status" value="1"/>
</dbReference>
<keyword evidence="2" id="KW-0325">Glycoprotein</keyword>
<evidence type="ECO:0000313" key="5">
    <source>
        <dbReference type="EMBL" id="PHT81254.1"/>
    </source>
</evidence>
<gene>
    <name evidence="5" type="ORF">T459_14269</name>
</gene>
<evidence type="ECO:0000313" key="6">
    <source>
        <dbReference type="Proteomes" id="UP000222542"/>
    </source>
</evidence>
<evidence type="ECO:0000259" key="4">
    <source>
        <dbReference type="PROSITE" id="PS50927"/>
    </source>
</evidence>
<dbReference type="SMART" id="SM00108">
    <property type="entry name" value="B_lectin"/>
    <property type="match status" value="1"/>
</dbReference>
<dbReference type="CDD" id="cd00028">
    <property type="entry name" value="B_lectin"/>
    <property type="match status" value="1"/>
</dbReference>
<reference evidence="5 6" key="1">
    <citation type="journal article" date="2014" name="Nat. Genet.">
        <title>Genome sequence of the hot pepper provides insights into the evolution of pungency in Capsicum species.</title>
        <authorList>
            <person name="Kim S."/>
            <person name="Park M."/>
            <person name="Yeom S.I."/>
            <person name="Kim Y.M."/>
            <person name="Lee J.M."/>
            <person name="Lee H.A."/>
            <person name="Seo E."/>
            <person name="Choi J."/>
            <person name="Cheong K."/>
            <person name="Kim K.T."/>
            <person name="Jung K."/>
            <person name="Lee G.W."/>
            <person name="Oh S.K."/>
            <person name="Bae C."/>
            <person name="Kim S.B."/>
            <person name="Lee H.Y."/>
            <person name="Kim S.Y."/>
            <person name="Kim M.S."/>
            <person name="Kang B.C."/>
            <person name="Jo Y.D."/>
            <person name="Yang H.B."/>
            <person name="Jeong H.J."/>
            <person name="Kang W.H."/>
            <person name="Kwon J.K."/>
            <person name="Shin C."/>
            <person name="Lim J.Y."/>
            <person name="Park J.H."/>
            <person name="Huh J.H."/>
            <person name="Kim J.S."/>
            <person name="Kim B.D."/>
            <person name="Cohen O."/>
            <person name="Paran I."/>
            <person name="Suh M.C."/>
            <person name="Lee S.B."/>
            <person name="Kim Y.K."/>
            <person name="Shin Y."/>
            <person name="Noh S.J."/>
            <person name="Park J."/>
            <person name="Seo Y.S."/>
            <person name="Kwon S.Y."/>
            <person name="Kim H.A."/>
            <person name="Park J.M."/>
            <person name="Kim H.J."/>
            <person name="Choi S.B."/>
            <person name="Bosland P.W."/>
            <person name="Reeves G."/>
            <person name="Jo S.H."/>
            <person name="Lee B.W."/>
            <person name="Cho H.T."/>
            <person name="Choi H.S."/>
            <person name="Lee M.S."/>
            <person name="Yu Y."/>
            <person name="Do Choi Y."/>
            <person name="Park B.S."/>
            <person name="van Deynze A."/>
            <person name="Ashrafi H."/>
            <person name="Hill T."/>
            <person name="Kim W.T."/>
            <person name="Pai H.S."/>
            <person name="Ahn H.K."/>
            <person name="Yeam I."/>
            <person name="Giovannoni J.J."/>
            <person name="Rose J.K."/>
            <person name="Sorensen I."/>
            <person name="Lee S.J."/>
            <person name="Kim R.W."/>
            <person name="Choi I.Y."/>
            <person name="Choi B.S."/>
            <person name="Lim J.S."/>
            <person name="Lee Y.H."/>
            <person name="Choi D."/>
        </authorList>
    </citation>
    <scope>NUCLEOTIDE SEQUENCE [LARGE SCALE GENOMIC DNA]</scope>
    <source>
        <strain evidence="6">cv. CM334</strain>
    </source>
</reference>
<feature type="domain" description="Bulb-type lectin" evidence="4">
    <location>
        <begin position="130"/>
        <end position="250"/>
    </location>
</feature>
<comment type="caution">
    <text evidence="5">The sequence shown here is derived from an EMBL/GenBank/DDBJ whole genome shotgun (WGS) entry which is preliminary data.</text>
</comment>